<protein>
    <submittedName>
        <fullName evidence="1">CWF19 like cell cycle control factor 1</fullName>
    </submittedName>
</protein>
<evidence type="ECO:0000313" key="1">
    <source>
        <dbReference type="EMBL" id="KAF6424732.1"/>
    </source>
</evidence>
<proteinExistence type="predicted"/>
<organism evidence="1 2">
    <name type="scientific">Molossus molossus</name>
    <name type="common">Pallas' mastiff bat</name>
    <name type="synonym">Vespertilio molossus</name>
    <dbReference type="NCBI Taxonomy" id="27622"/>
    <lineage>
        <taxon>Eukaryota</taxon>
        <taxon>Metazoa</taxon>
        <taxon>Chordata</taxon>
        <taxon>Craniata</taxon>
        <taxon>Vertebrata</taxon>
        <taxon>Euteleostomi</taxon>
        <taxon>Mammalia</taxon>
        <taxon>Eutheria</taxon>
        <taxon>Laurasiatheria</taxon>
        <taxon>Chiroptera</taxon>
        <taxon>Yangochiroptera</taxon>
        <taxon>Molossidae</taxon>
        <taxon>Molossus</taxon>
    </lineage>
</organism>
<comment type="caution">
    <text evidence="1">The sequence shown here is derived from an EMBL/GenBank/DDBJ whole genome shotgun (WGS) entry which is preliminary data.</text>
</comment>
<dbReference type="AlphaFoldDB" id="A0A7J8DPC2"/>
<gene>
    <name evidence="1" type="ORF">HJG59_003524</name>
</gene>
<evidence type="ECO:0000313" key="2">
    <source>
        <dbReference type="Proteomes" id="UP000550707"/>
    </source>
</evidence>
<dbReference type="EMBL" id="JACASF010000017">
    <property type="protein sequence ID" value="KAF6424732.1"/>
    <property type="molecule type" value="Genomic_DNA"/>
</dbReference>
<dbReference type="Proteomes" id="UP000550707">
    <property type="component" value="Unassembled WGS sequence"/>
</dbReference>
<sequence length="107" mass="12167">MAQKPLRLLACGDVEGKFDVLFNRVRAIQKKSGSFDLLLCVGNFFGSTPDAEWEEYKTGIKKGRSGYQKMWLCFGLQSCYRFETKISFCCFGKDLLREASISVSHSF</sequence>
<name>A0A7J8DPC2_MOLMO</name>
<accession>A0A7J8DPC2</accession>
<reference evidence="1 2" key="1">
    <citation type="journal article" date="2020" name="Nature">
        <title>Six reference-quality genomes reveal evolution of bat adaptations.</title>
        <authorList>
            <person name="Jebb D."/>
            <person name="Huang Z."/>
            <person name="Pippel M."/>
            <person name="Hughes G.M."/>
            <person name="Lavrichenko K."/>
            <person name="Devanna P."/>
            <person name="Winkler S."/>
            <person name="Jermiin L.S."/>
            <person name="Skirmuntt E.C."/>
            <person name="Katzourakis A."/>
            <person name="Burkitt-Gray L."/>
            <person name="Ray D.A."/>
            <person name="Sullivan K.A.M."/>
            <person name="Roscito J.G."/>
            <person name="Kirilenko B.M."/>
            <person name="Davalos L.M."/>
            <person name="Corthals A.P."/>
            <person name="Power M.L."/>
            <person name="Jones G."/>
            <person name="Ransome R.D."/>
            <person name="Dechmann D.K.N."/>
            <person name="Locatelli A.G."/>
            <person name="Puechmaille S.J."/>
            <person name="Fedrigo O."/>
            <person name="Jarvis E.D."/>
            <person name="Hiller M."/>
            <person name="Vernes S.C."/>
            <person name="Myers E.W."/>
            <person name="Teeling E.C."/>
        </authorList>
    </citation>
    <scope>NUCLEOTIDE SEQUENCE [LARGE SCALE GENOMIC DNA]</scope>
    <source>
        <strain evidence="1">MMolMol1</strain>
        <tissue evidence="1">Muscle</tissue>
    </source>
</reference>
<keyword evidence="2" id="KW-1185">Reference proteome</keyword>